<dbReference type="InterPro" id="IPR023385">
    <property type="entry name" value="YopX-like_C"/>
</dbReference>
<comment type="caution">
    <text evidence="2">The sequence shown here is derived from an EMBL/GenBank/DDBJ whole genome shotgun (WGS) entry which is preliminary data.</text>
</comment>
<dbReference type="EMBL" id="AJWY01012374">
    <property type="protein sequence ID" value="EKC50122.1"/>
    <property type="molecule type" value="Genomic_DNA"/>
</dbReference>
<sequence length="127" mass="14426">MREILFRGKQADNSEWIVGSLLQDDDGKTYIVGYEHRGGIDGMIDAELTSWAVIPETVGQYTGLFDKNGTKIFEGDIVVYYTNTNRATNKEFHEVVFETRGESGYFGIKISNIETWQFCLEVPAKLM</sequence>
<reference evidence="2" key="1">
    <citation type="journal article" date="2013" name="Environ. Microbiol.">
        <title>Microbiota from the distal guts of lean and obese adolescents exhibit partial functional redundancy besides clear differences in community structure.</title>
        <authorList>
            <person name="Ferrer M."/>
            <person name="Ruiz A."/>
            <person name="Lanza F."/>
            <person name="Haange S.B."/>
            <person name="Oberbach A."/>
            <person name="Till H."/>
            <person name="Bargiela R."/>
            <person name="Campoy C."/>
            <person name="Segura M.T."/>
            <person name="Richter M."/>
            <person name="von Bergen M."/>
            <person name="Seifert J."/>
            <person name="Suarez A."/>
        </authorList>
    </citation>
    <scope>NUCLEOTIDE SEQUENCE</scope>
</reference>
<protein>
    <submittedName>
        <fullName evidence="2">Protein containing YopX protein domain protein</fullName>
    </submittedName>
</protein>
<evidence type="ECO:0000313" key="2">
    <source>
        <dbReference type="EMBL" id="EKC50122.1"/>
    </source>
</evidence>
<organism evidence="2">
    <name type="scientific">human gut metagenome</name>
    <dbReference type="NCBI Taxonomy" id="408170"/>
    <lineage>
        <taxon>unclassified sequences</taxon>
        <taxon>metagenomes</taxon>
        <taxon>organismal metagenomes</taxon>
    </lineage>
</organism>
<dbReference type="SUPFAM" id="SSF159006">
    <property type="entry name" value="YopX-like"/>
    <property type="match status" value="1"/>
</dbReference>
<dbReference type="Pfam" id="PF09643">
    <property type="entry name" value="YopX"/>
    <property type="match status" value="1"/>
</dbReference>
<dbReference type="Gene3D" id="2.30.30.290">
    <property type="entry name" value="YopX-like domains"/>
    <property type="match status" value="1"/>
</dbReference>
<dbReference type="InterPro" id="IPR019096">
    <property type="entry name" value="YopX_protein"/>
</dbReference>
<feature type="domain" description="YopX protein" evidence="1">
    <location>
        <begin position="6"/>
        <end position="98"/>
    </location>
</feature>
<dbReference type="InterPro" id="IPR010024">
    <property type="entry name" value="CHP16711"/>
</dbReference>
<gene>
    <name evidence="2" type="ORF">LEA_18052</name>
</gene>
<evidence type="ECO:0000259" key="1">
    <source>
        <dbReference type="Pfam" id="PF09643"/>
    </source>
</evidence>
<name>K1RNE6_9ZZZZ</name>
<accession>K1RNE6</accession>
<proteinExistence type="predicted"/>
<dbReference type="AlphaFoldDB" id="K1RNE6"/>
<feature type="non-terminal residue" evidence="2">
    <location>
        <position position="127"/>
    </location>
</feature>
<dbReference type="NCBIfam" id="TIGR01671">
    <property type="entry name" value="phage_TIGR01671"/>
    <property type="match status" value="1"/>
</dbReference>